<dbReference type="AlphaFoldDB" id="A0A811NVD0"/>
<proteinExistence type="predicted"/>
<protein>
    <submittedName>
        <fullName evidence="2">Uncharacterized protein</fullName>
    </submittedName>
</protein>
<feature type="compositionally biased region" description="Basic and acidic residues" evidence="1">
    <location>
        <begin position="93"/>
        <end position="102"/>
    </location>
</feature>
<evidence type="ECO:0000313" key="2">
    <source>
        <dbReference type="EMBL" id="CAD6235279.1"/>
    </source>
</evidence>
<name>A0A811NVD0_9POAL</name>
<feature type="region of interest" description="Disordered" evidence="1">
    <location>
        <begin position="1"/>
        <end position="102"/>
    </location>
</feature>
<dbReference type="EMBL" id="CAJGYO010000006">
    <property type="protein sequence ID" value="CAD6235279.1"/>
    <property type="molecule type" value="Genomic_DNA"/>
</dbReference>
<evidence type="ECO:0000256" key="1">
    <source>
        <dbReference type="SAM" id="MobiDB-lite"/>
    </source>
</evidence>
<dbReference type="Proteomes" id="UP000604825">
    <property type="component" value="Unassembled WGS sequence"/>
</dbReference>
<comment type="caution">
    <text evidence="2">The sequence shown here is derived from an EMBL/GenBank/DDBJ whole genome shotgun (WGS) entry which is preliminary data.</text>
</comment>
<reference evidence="2" key="1">
    <citation type="submission" date="2020-10" db="EMBL/GenBank/DDBJ databases">
        <authorList>
            <person name="Han B."/>
            <person name="Lu T."/>
            <person name="Zhao Q."/>
            <person name="Huang X."/>
            <person name="Zhao Y."/>
        </authorList>
    </citation>
    <scope>NUCLEOTIDE SEQUENCE</scope>
</reference>
<feature type="compositionally biased region" description="Basic residues" evidence="1">
    <location>
        <begin position="73"/>
        <end position="82"/>
    </location>
</feature>
<organism evidence="2 3">
    <name type="scientific">Miscanthus lutarioriparius</name>
    <dbReference type="NCBI Taxonomy" id="422564"/>
    <lineage>
        <taxon>Eukaryota</taxon>
        <taxon>Viridiplantae</taxon>
        <taxon>Streptophyta</taxon>
        <taxon>Embryophyta</taxon>
        <taxon>Tracheophyta</taxon>
        <taxon>Spermatophyta</taxon>
        <taxon>Magnoliopsida</taxon>
        <taxon>Liliopsida</taxon>
        <taxon>Poales</taxon>
        <taxon>Poaceae</taxon>
        <taxon>PACMAD clade</taxon>
        <taxon>Panicoideae</taxon>
        <taxon>Andropogonodae</taxon>
        <taxon>Andropogoneae</taxon>
        <taxon>Saccharinae</taxon>
        <taxon>Miscanthus</taxon>
    </lineage>
</organism>
<keyword evidence="3" id="KW-1185">Reference proteome</keyword>
<evidence type="ECO:0000313" key="3">
    <source>
        <dbReference type="Proteomes" id="UP000604825"/>
    </source>
</evidence>
<accession>A0A811NVD0</accession>
<sequence>MASRTSGTETRPRYKGTNTKSQQSRTKESHAEIGENTWSRDLPRSSMDRRKLEGQRTPGRLKGRKPQNLTQSKQRRNARGRRASPTAGCTQGGREEAKRCRTMEDERQAAGARGRGWVWGIECGRKQQALSGSLVCGCLVFWGEGRGRRL</sequence>
<gene>
    <name evidence="2" type="ORF">NCGR_LOCUS23539</name>
</gene>
<feature type="compositionally biased region" description="Basic and acidic residues" evidence="1">
    <location>
        <begin position="41"/>
        <end position="54"/>
    </location>
</feature>